<proteinExistence type="predicted"/>
<feature type="transmembrane region" description="Helical" evidence="2">
    <location>
        <begin position="41"/>
        <end position="64"/>
    </location>
</feature>
<sequence length="170" mass="19188">MAVGGRVDSTSSSRERNGMVDAVGREERSRDDALTQRNSRVCFLFCFSLSNKIVGYVSISLVKLSSVCSLKMLSAAVWLSLFVRLFLFFFIFIFFFFLLPNAVPIQPSRGAPFAEKKGSRHVFDVERVDDESGAWPMVMFSYLPIYVCYDPVPLIRLLSMAVRCLNTKLG</sequence>
<evidence type="ECO:0008006" key="5">
    <source>
        <dbReference type="Google" id="ProtNLM"/>
    </source>
</evidence>
<feature type="region of interest" description="Disordered" evidence="1">
    <location>
        <begin position="1"/>
        <end position="21"/>
    </location>
</feature>
<evidence type="ECO:0000313" key="4">
    <source>
        <dbReference type="Proteomes" id="UP001451303"/>
    </source>
</evidence>
<evidence type="ECO:0000256" key="2">
    <source>
        <dbReference type="SAM" id="Phobius"/>
    </source>
</evidence>
<name>A0ABR3DCX5_NEUIN</name>
<evidence type="ECO:0000256" key="1">
    <source>
        <dbReference type="SAM" id="MobiDB-lite"/>
    </source>
</evidence>
<keyword evidence="2" id="KW-1133">Transmembrane helix</keyword>
<keyword evidence="2" id="KW-0472">Membrane</keyword>
<dbReference type="EMBL" id="JAVLET010000004">
    <property type="protein sequence ID" value="KAL0470128.1"/>
    <property type="molecule type" value="Genomic_DNA"/>
</dbReference>
<keyword evidence="4" id="KW-1185">Reference proteome</keyword>
<evidence type="ECO:0000313" key="3">
    <source>
        <dbReference type="EMBL" id="KAL0470128.1"/>
    </source>
</evidence>
<accession>A0ABR3DCX5</accession>
<dbReference type="Proteomes" id="UP001451303">
    <property type="component" value="Unassembled WGS sequence"/>
</dbReference>
<keyword evidence="2" id="KW-0812">Transmembrane</keyword>
<protein>
    <recommendedName>
        <fullName evidence="5">Transmembrane protein</fullName>
    </recommendedName>
</protein>
<gene>
    <name evidence="3" type="ORF">QR685DRAFT_244673</name>
</gene>
<reference evidence="3 4" key="1">
    <citation type="submission" date="2023-09" db="EMBL/GenBank/DDBJ databases">
        <title>Multi-omics analysis of a traditional fermented food reveals byproduct-associated fungal strains for waste-to-food upcycling.</title>
        <authorList>
            <consortium name="Lawrence Berkeley National Laboratory"/>
            <person name="Rekdal V.M."/>
            <person name="Villalobos-Escobedo J.M."/>
            <person name="Rodriguez-Valeron N."/>
            <person name="Garcia M.O."/>
            <person name="Vasquez D.P."/>
            <person name="Damayanti I."/>
            <person name="Sorensen P.M."/>
            <person name="Baidoo E.E."/>
            <person name="De Carvalho A.C."/>
            <person name="Riley R."/>
            <person name="Lipzen A."/>
            <person name="He G."/>
            <person name="Yan M."/>
            <person name="Haridas S."/>
            <person name="Daum C."/>
            <person name="Yoshinaga Y."/>
            <person name="Ng V."/>
            <person name="Grigoriev I.V."/>
            <person name="Munk R."/>
            <person name="Nuraida L."/>
            <person name="Wijaya C.H."/>
            <person name="Morales P.-C."/>
            <person name="Keasling J.D."/>
        </authorList>
    </citation>
    <scope>NUCLEOTIDE SEQUENCE [LARGE SCALE GENOMIC DNA]</scope>
    <source>
        <strain evidence="3 4">FGSC 2613</strain>
    </source>
</reference>
<organism evidence="3 4">
    <name type="scientific">Neurospora intermedia</name>
    <dbReference type="NCBI Taxonomy" id="5142"/>
    <lineage>
        <taxon>Eukaryota</taxon>
        <taxon>Fungi</taxon>
        <taxon>Dikarya</taxon>
        <taxon>Ascomycota</taxon>
        <taxon>Pezizomycotina</taxon>
        <taxon>Sordariomycetes</taxon>
        <taxon>Sordariomycetidae</taxon>
        <taxon>Sordariales</taxon>
        <taxon>Sordariaceae</taxon>
        <taxon>Neurospora</taxon>
    </lineage>
</organism>
<feature type="transmembrane region" description="Helical" evidence="2">
    <location>
        <begin position="76"/>
        <end position="99"/>
    </location>
</feature>
<comment type="caution">
    <text evidence="3">The sequence shown here is derived from an EMBL/GenBank/DDBJ whole genome shotgun (WGS) entry which is preliminary data.</text>
</comment>